<feature type="transmembrane region" description="Helical" evidence="1">
    <location>
        <begin position="7"/>
        <end position="26"/>
    </location>
</feature>
<dbReference type="Proteomes" id="UP000567067">
    <property type="component" value="Unassembled WGS sequence"/>
</dbReference>
<evidence type="ECO:0000313" key="3">
    <source>
        <dbReference type="Proteomes" id="UP000567067"/>
    </source>
</evidence>
<sequence length="241" mass="27779">MKVAFQIVFYALLCFLGISSPILNLLDKSVTVWDSLYLKFYGVASDNTFSLLSYLFYIIVFMGYVYLFQLYIANYFSGRLYYIAIRYQTLTRWFMPFGYRIGLGAVVWLIFILFLTIVVGIPYGQTLEMKITVQPNVSVYQVLYQFVVNGWLQIMNGILITFIGAWLFKDGAFSLITIGVLVLTALPMLNVGGWLPSGLNSMGYISSHWEELFRITKIYIVYLLIETGVIIYLLKKVKFKN</sequence>
<accession>A0A7W3SW85</accession>
<dbReference type="RefSeq" id="WP_182538139.1">
    <property type="nucleotide sequence ID" value="NZ_JACJIP010000029.1"/>
</dbReference>
<feature type="transmembrane region" description="Helical" evidence="1">
    <location>
        <begin position="143"/>
        <end position="168"/>
    </location>
</feature>
<dbReference type="AlphaFoldDB" id="A0A7W3SW85"/>
<keyword evidence="1" id="KW-1133">Transmembrane helix</keyword>
<feature type="transmembrane region" description="Helical" evidence="1">
    <location>
        <begin position="97"/>
        <end position="123"/>
    </location>
</feature>
<reference evidence="2 3" key="1">
    <citation type="submission" date="2020-08" db="EMBL/GenBank/DDBJ databases">
        <title>Genomic Encyclopedia of Type Strains, Phase III (KMG-III): the genomes of soil and plant-associated and newly described type strains.</title>
        <authorList>
            <person name="Whitman W."/>
        </authorList>
    </citation>
    <scope>NUCLEOTIDE SEQUENCE [LARGE SCALE GENOMIC DNA]</scope>
    <source>
        <strain evidence="2 3">CECT 8693</strain>
    </source>
</reference>
<feature type="transmembrane region" description="Helical" evidence="1">
    <location>
        <begin position="54"/>
        <end position="76"/>
    </location>
</feature>
<proteinExistence type="predicted"/>
<name>A0A7W3SW85_9BACL</name>
<evidence type="ECO:0000313" key="2">
    <source>
        <dbReference type="EMBL" id="MBA9087299.1"/>
    </source>
</evidence>
<organism evidence="2 3">
    <name type="scientific">Fontibacillus solani</name>
    <dbReference type="NCBI Taxonomy" id="1572857"/>
    <lineage>
        <taxon>Bacteria</taxon>
        <taxon>Bacillati</taxon>
        <taxon>Bacillota</taxon>
        <taxon>Bacilli</taxon>
        <taxon>Bacillales</taxon>
        <taxon>Paenibacillaceae</taxon>
        <taxon>Fontibacillus</taxon>
    </lineage>
</organism>
<keyword evidence="1" id="KW-0812">Transmembrane</keyword>
<keyword evidence="3" id="KW-1185">Reference proteome</keyword>
<dbReference type="EMBL" id="JACJIP010000029">
    <property type="protein sequence ID" value="MBA9087299.1"/>
    <property type="molecule type" value="Genomic_DNA"/>
</dbReference>
<protein>
    <submittedName>
        <fullName evidence="2">Uncharacterized protein</fullName>
    </submittedName>
</protein>
<evidence type="ECO:0000256" key="1">
    <source>
        <dbReference type="SAM" id="Phobius"/>
    </source>
</evidence>
<feature type="transmembrane region" description="Helical" evidence="1">
    <location>
        <begin position="175"/>
        <end position="195"/>
    </location>
</feature>
<keyword evidence="1" id="KW-0472">Membrane</keyword>
<feature type="transmembrane region" description="Helical" evidence="1">
    <location>
        <begin position="215"/>
        <end position="234"/>
    </location>
</feature>
<comment type="caution">
    <text evidence="2">The sequence shown here is derived from an EMBL/GenBank/DDBJ whole genome shotgun (WGS) entry which is preliminary data.</text>
</comment>
<gene>
    <name evidence="2" type="ORF">FHR92_003783</name>
</gene>